<protein>
    <recommendedName>
        <fullName evidence="3">DUF761 domain-containing protein</fullName>
    </recommendedName>
</protein>
<evidence type="ECO:0000313" key="2">
    <source>
        <dbReference type="Proteomes" id="UP000265520"/>
    </source>
</evidence>
<proteinExistence type="predicted"/>
<dbReference type="Proteomes" id="UP000265520">
    <property type="component" value="Unassembled WGS sequence"/>
</dbReference>
<accession>A0A392NKQ6</accession>
<evidence type="ECO:0008006" key="3">
    <source>
        <dbReference type="Google" id="ProtNLM"/>
    </source>
</evidence>
<evidence type="ECO:0000313" key="1">
    <source>
        <dbReference type="EMBL" id="MCI00421.1"/>
    </source>
</evidence>
<dbReference type="Pfam" id="PF05553">
    <property type="entry name" value="DUF761"/>
    <property type="match status" value="1"/>
</dbReference>
<organism evidence="1 2">
    <name type="scientific">Trifolium medium</name>
    <dbReference type="NCBI Taxonomy" id="97028"/>
    <lineage>
        <taxon>Eukaryota</taxon>
        <taxon>Viridiplantae</taxon>
        <taxon>Streptophyta</taxon>
        <taxon>Embryophyta</taxon>
        <taxon>Tracheophyta</taxon>
        <taxon>Spermatophyta</taxon>
        <taxon>Magnoliopsida</taxon>
        <taxon>eudicotyledons</taxon>
        <taxon>Gunneridae</taxon>
        <taxon>Pentapetalae</taxon>
        <taxon>rosids</taxon>
        <taxon>fabids</taxon>
        <taxon>Fabales</taxon>
        <taxon>Fabaceae</taxon>
        <taxon>Papilionoideae</taxon>
        <taxon>50 kb inversion clade</taxon>
        <taxon>NPAAA clade</taxon>
        <taxon>Hologalegina</taxon>
        <taxon>IRL clade</taxon>
        <taxon>Trifolieae</taxon>
        <taxon>Trifolium</taxon>
    </lineage>
</organism>
<dbReference type="AlphaFoldDB" id="A0A392NKQ6"/>
<dbReference type="InterPro" id="IPR008480">
    <property type="entry name" value="DUF761_pln"/>
</dbReference>
<comment type="caution">
    <text evidence="1">The sequence shown here is derived from an EMBL/GenBank/DDBJ whole genome shotgun (WGS) entry which is preliminary data.</text>
</comment>
<dbReference type="EMBL" id="LXQA010043156">
    <property type="protein sequence ID" value="MCI00421.1"/>
    <property type="molecule type" value="Genomic_DNA"/>
</dbReference>
<name>A0A392NKQ6_9FABA</name>
<reference evidence="1 2" key="1">
    <citation type="journal article" date="2018" name="Front. Plant Sci.">
        <title>Red Clover (Trifolium pratense) and Zigzag Clover (T. medium) - A Picture of Genomic Similarities and Differences.</title>
        <authorList>
            <person name="Dluhosova J."/>
            <person name="Istvanek J."/>
            <person name="Nedelnik J."/>
            <person name="Repkova J."/>
        </authorList>
    </citation>
    <scope>NUCLEOTIDE SEQUENCE [LARGE SCALE GENOMIC DNA]</scope>
    <source>
        <strain evidence="2">cv. 10/8</strain>
        <tissue evidence="1">Leaf</tissue>
    </source>
</reference>
<keyword evidence="2" id="KW-1185">Reference proteome</keyword>
<sequence>MSPMRLGKKLQPAKKAFKATFKRLLATFHSFHQLVPSKGSKTSHVQRHIKNKSVISIDDLFPEHTQTVDKARALEETSRSNSEDIDIDTIEDAWKIVVAKSPHLQVDDRAEEFINKFYEDVRFQKERSLMEYQEMLARSA</sequence>